<protein>
    <submittedName>
        <fullName evidence="1">Uncharacterized protein</fullName>
    </submittedName>
</protein>
<sequence length="66" mass="6794">MSTAAWSPVSLAVVSAGAGCPRPTRLLADRVAEAVCRSLAAGGARAEAEVVDLHRLAADLARSHRQ</sequence>
<gene>
    <name evidence="1" type="ORF">AB5J52_46585</name>
</gene>
<dbReference type="EMBL" id="CP163441">
    <property type="protein sequence ID" value="XDQ49146.1"/>
    <property type="molecule type" value="Genomic_DNA"/>
</dbReference>
<accession>A0AB39R487</accession>
<reference evidence="1" key="1">
    <citation type="submission" date="2024-07" db="EMBL/GenBank/DDBJ databases">
        <authorList>
            <person name="Yu S.T."/>
        </authorList>
    </citation>
    <scope>NUCLEOTIDE SEQUENCE</scope>
    <source>
        <strain evidence="1">R39</strain>
    </source>
</reference>
<name>A0AB39R487_9ACTN</name>
<proteinExistence type="predicted"/>
<dbReference type="AlphaFoldDB" id="A0AB39R487"/>
<evidence type="ECO:0000313" key="1">
    <source>
        <dbReference type="EMBL" id="XDQ49146.1"/>
    </source>
</evidence>
<organism evidence="1">
    <name type="scientific">Streptomyces sp. R39</name>
    <dbReference type="NCBI Taxonomy" id="3238631"/>
    <lineage>
        <taxon>Bacteria</taxon>
        <taxon>Bacillati</taxon>
        <taxon>Actinomycetota</taxon>
        <taxon>Actinomycetes</taxon>
        <taxon>Kitasatosporales</taxon>
        <taxon>Streptomycetaceae</taxon>
        <taxon>Streptomyces</taxon>
    </lineage>
</organism>
<dbReference type="RefSeq" id="WP_369227804.1">
    <property type="nucleotide sequence ID" value="NZ_CP163441.1"/>
</dbReference>